<feature type="transmembrane region" description="Helical" evidence="2">
    <location>
        <begin position="127"/>
        <end position="156"/>
    </location>
</feature>
<gene>
    <name evidence="3" type="ORF">MBM_01551</name>
</gene>
<keyword evidence="2" id="KW-0472">Membrane</keyword>
<protein>
    <submittedName>
        <fullName evidence="3">Uncharacterized protein</fullName>
    </submittedName>
</protein>
<keyword evidence="2" id="KW-1133">Transmembrane helix</keyword>
<feature type="region of interest" description="Disordered" evidence="1">
    <location>
        <begin position="96"/>
        <end position="120"/>
    </location>
</feature>
<evidence type="ECO:0000313" key="4">
    <source>
        <dbReference type="Proteomes" id="UP000006753"/>
    </source>
</evidence>
<dbReference type="EMBL" id="JH921429">
    <property type="protein sequence ID" value="EKD20869.1"/>
    <property type="molecule type" value="Genomic_DNA"/>
</dbReference>
<sequence length="306" mass="32551">MLPATASSEAPASKEQKTTGNPDLVWWKEGLVYICMTPILVYLTFVVDLDLCGPISRIGLMSRIACIGFFGPIVLRLLVVGIGYIRHARLEEQEKVGDEETGGDVEAKVEEGAMKEDTSSGRRGDGVIVAILGKATAILGLIAFLLMWLYLIRLCFILGKVVVGKATSNINVKMQFAILASVLALTTTTSALAASGIFSIAGSGTGSQSSSSVTLQVLNGRIGDAPKCSGTVHHGSPLPAQDTIPCVEGYALSFSWPSLAESLTATYTTPQNTFTYNVPNQGCNGNVCEFGFTDYFPEKKVKALRV</sequence>
<dbReference type="OrthoDB" id="3547328at2759"/>
<evidence type="ECO:0000256" key="1">
    <source>
        <dbReference type="SAM" id="MobiDB-lite"/>
    </source>
</evidence>
<feature type="transmembrane region" description="Helical" evidence="2">
    <location>
        <begin position="64"/>
        <end position="85"/>
    </location>
</feature>
<dbReference type="AlphaFoldDB" id="K1Y6P3"/>
<keyword evidence="4" id="KW-1185">Reference proteome</keyword>
<keyword evidence="2" id="KW-0812">Transmembrane</keyword>
<reference evidence="3 4" key="1">
    <citation type="journal article" date="2012" name="BMC Genomics">
        <title>Sequencing the genome of Marssonina brunnea reveals fungus-poplar co-evolution.</title>
        <authorList>
            <person name="Zhu S."/>
            <person name="Cao Y.-Z."/>
            <person name="Jiang C."/>
            <person name="Tan B.-Y."/>
            <person name="Wang Z."/>
            <person name="Feng S."/>
            <person name="Zhang L."/>
            <person name="Su X.-H."/>
            <person name="Brejova B."/>
            <person name="Vinar T."/>
            <person name="Xu M."/>
            <person name="Wang M.-X."/>
            <person name="Zhang S.-G."/>
            <person name="Huang M.-R."/>
            <person name="Wu R."/>
            <person name="Zhou Y."/>
        </authorList>
    </citation>
    <scope>NUCLEOTIDE SEQUENCE [LARGE SCALE GENOMIC DNA]</scope>
    <source>
        <strain evidence="3 4">MB_m1</strain>
    </source>
</reference>
<feature type="transmembrane region" description="Helical" evidence="2">
    <location>
        <begin position="31"/>
        <end position="52"/>
    </location>
</feature>
<dbReference type="HOGENOM" id="CLU_909362_0_0_1"/>
<name>K1Y6P3_MARBU</name>
<feature type="compositionally biased region" description="Basic and acidic residues" evidence="1">
    <location>
        <begin position="105"/>
        <end position="120"/>
    </location>
</feature>
<organism evidence="3 4">
    <name type="scientific">Marssonina brunnea f. sp. multigermtubi (strain MB_m1)</name>
    <name type="common">Marssonina leaf spot fungus</name>
    <dbReference type="NCBI Taxonomy" id="1072389"/>
    <lineage>
        <taxon>Eukaryota</taxon>
        <taxon>Fungi</taxon>
        <taxon>Dikarya</taxon>
        <taxon>Ascomycota</taxon>
        <taxon>Pezizomycotina</taxon>
        <taxon>Leotiomycetes</taxon>
        <taxon>Helotiales</taxon>
        <taxon>Drepanopezizaceae</taxon>
        <taxon>Drepanopeziza</taxon>
    </lineage>
</organism>
<evidence type="ECO:0000313" key="3">
    <source>
        <dbReference type="EMBL" id="EKD20869.1"/>
    </source>
</evidence>
<dbReference type="KEGG" id="mbe:MBM_01551"/>
<accession>K1Y6P3</accession>
<proteinExistence type="predicted"/>
<dbReference type="InParanoid" id="K1Y6P3"/>
<feature type="transmembrane region" description="Helical" evidence="2">
    <location>
        <begin position="176"/>
        <end position="201"/>
    </location>
</feature>
<evidence type="ECO:0000256" key="2">
    <source>
        <dbReference type="SAM" id="Phobius"/>
    </source>
</evidence>
<dbReference type="Proteomes" id="UP000006753">
    <property type="component" value="Unassembled WGS sequence"/>
</dbReference>